<dbReference type="Proteomes" id="UP000318017">
    <property type="component" value="Chromosome"/>
</dbReference>
<keyword evidence="1" id="KW-0732">Signal</keyword>
<evidence type="ECO:0000256" key="1">
    <source>
        <dbReference type="SAM" id="SignalP"/>
    </source>
</evidence>
<dbReference type="RefSeq" id="WP_145084395.1">
    <property type="nucleotide sequence ID" value="NZ_CP036298.1"/>
</dbReference>
<dbReference type="OrthoDB" id="283665at2"/>
<evidence type="ECO:0000313" key="2">
    <source>
        <dbReference type="EMBL" id="QDV27262.1"/>
    </source>
</evidence>
<dbReference type="EMBL" id="CP036298">
    <property type="protein sequence ID" value="QDV27262.1"/>
    <property type="molecule type" value="Genomic_DNA"/>
</dbReference>
<feature type="signal peptide" evidence="1">
    <location>
        <begin position="1"/>
        <end position="30"/>
    </location>
</feature>
<reference evidence="2 3" key="1">
    <citation type="submission" date="2019-02" db="EMBL/GenBank/DDBJ databases">
        <title>Deep-cultivation of Planctomycetes and their phenomic and genomic characterization uncovers novel biology.</title>
        <authorList>
            <person name="Wiegand S."/>
            <person name="Jogler M."/>
            <person name="Boedeker C."/>
            <person name="Pinto D."/>
            <person name="Vollmers J."/>
            <person name="Rivas-Marin E."/>
            <person name="Kohn T."/>
            <person name="Peeters S.H."/>
            <person name="Heuer A."/>
            <person name="Rast P."/>
            <person name="Oberbeckmann S."/>
            <person name="Bunk B."/>
            <person name="Jeske O."/>
            <person name="Meyerdierks A."/>
            <person name="Storesund J.E."/>
            <person name="Kallscheuer N."/>
            <person name="Luecker S."/>
            <person name="Lage O.M."/>
            <person name="Pohl T."/>
            <person name="Merkel B.J."/>
            <person name="Hornburger P."/>
            <person name="Mueller R.-W."/>
            <person name="Bruemmer F."/>
            <person name="Labrenz M."/>
            <person name="Spormann A.M."/>
            <person name="Op den Camp H."/>
            <person name="Overmann J."/>
            <person name="Amann R."/>
            <person name="Jetten M.S.M."/>
            <person name="Mascher T."/>
            <person name="Medema M.H."/>
            <person name="Devos D.P."/>
            <person name="Kaster A.-K."/>
            <person name="Ovreas L."/>
            <person name="Rohde M."/>
            <person name="Galperin M.Y."/>
            <person name="Jogler C."/>
        </authorList>
    </citation>
    <scope>NUCLEOTIDE SEQUENCE [LARGE SCALE GENOMIC DNA]</scope>
    <source>
        <strain evidence="2 3">Q31a</strain>
    </source>
</reference>
<accession>A0A518GF87</accession>
<gene>
    <name evidence="2" type="ORF">Q31a_56500</name>
</gene>
<dbReference type="PROSITE" id="PS51257">
    <property type="entry name" value="PROKAR_LIPOPROTEIN"/>
    <property type="match status" value="1"/>
</dbReference>
<evidence type="ECO:0008006" key="4">
    <source>
        <dbReference type="Google" id="ProtNLM"/>
    </source>
</evidence>
<organism evidence="2 3">
    <name type="scientific">Aureliella helgolandensis</name>
    <dbReference type="NCBI Taxonomy" id="2527968"/>
    <lineage>
        <taxon>Bacteria</taxon>
        <taxon>Pseudomonadati</taxon>
        <taxon>Planctomycetota</taxon>
        <taxon>Planctomycetia</taxon>
        <taxon>Pirellulales</taxon>
        <taxon>Pirellulaceae</taxon>
        <taxon>Aureliella</taxon>
    </lineage>
</organism>
<name>A0A518GF87_9BACT</name>
<keyword evidence="3" id="KW-1185">Reference proteome</keyword>
<sequence length="132" mass="14230" precursor="true">MRFSIGMKWLCSIAALAALACGTVSSVARAQEDGSKEAKYTIKEVMVQGHKDGLLKKILSGDASQEEKQKLLDLYISMFEFEPTKGDMGSWQRLAGGATLAAAKVVVGREDGLKELEKASNCKACHTAHKPN</sequence>
<protein>
    <recommendedName>
        <fullName evidence="4">Cytochrome c</fullName>
    </recommendedName>
</protein>
<proteinExistence type="predicted"/>
<dbReference type="AlphaFoldDB" id="A0A518GF87"/>
<feature type="chain" id="PRO_5021789915" description="Cytochrome c" evidence="1">
    <location>
        <begin position="31"/>
        <end position="132"/>
    </location>
</feature>
<dbReference type="KEGG" id="ahel:Q31a_56500"/>
<evidence type="ECO:0000313" key="3">
    <source>
        <dbReference type="Proteomes" id="UP000318017"/>
    </source>
</evidence>